<reference evidence="4" key="1">
    <citation type="submission" date="2016-10" db="EMBL/GenBank/DDBJ databases">
        <authorList>
            <person name="Varghese N."/>
        </authorList>
    </citation>
    <scope>NUCLEOTIDE SEQUENCE [LARGE SCALE GENOMIC DNA]</scope>
    <source>
        <strain evidence="4">DSM 21843</strain>
    </source>
</reference>
<feature type="domain" description="YobI-like P-loop NTPase" evidence="2">
    <location>
        <begin position="27"/>
        <end position="392"/>
    </location>
</feature>
<dbReference type="SUPFAM" id="SSF52540">
    <property type="entry name" value="P-loop containing nucleoside triphosphate hydrolases"/>
    <property type="match status" value="1"/>
</dbReference>
<dbReference type="AlphaFoldDB" id="A0A172RYS8"/>
<feature type="transmembrane region" description="Helical" evidence="1">
    <location>
        <begin position="169"/>
        <end position="188"/>
    </location>
</feature>
<dbReference type="OrthoDB" id="1701659at2"/>
<keyword evidence="1" id="KW-0472">Membrane</keyword>
<keyword evidence="4" id="KW-1185">Reference proteome</keyword>
<dbReference type="KEGG" id="ddt:AAY81_06410"/>
<dbReference type="STRING" id="79604.AAY81_06410"/>
<dbReference type="Pfam" id="PF20693">
    <property type="entry name" value="YobI-ATPase"/>
    <property type="match status" value="1"/>
</dbReference>
<dbReference type="RefSeq" id="WP_066662838.1">
    <property type="nucleotide sequence ID" value="NZ_CP011402.1"/>
</dbReference>
<protein>
    <recommendedName>
        <fullName evidence="2">YobI-like P-loop NTPase domain-containing protein</fullName>
    </recommendedName>
</protein>
<evidence type="ECO:0000259" key="2">
    <source>
        <dbReference type="Pfam" id="PF20693"/>
    </source>
</evidence>
<sequence length="647" mass="71887">MGDQHELLEGSFLSPRNDVEVGDFQSALLNKAFESESVKNIAITGPVGCGKSSFIKSYEAAYGKRFAYLSLADFDYRNMDKGKDAEDSECVKSLNALERKIIDQLSVVSNSNSSIKWVKTEYPSAKVSFNARALAMAFVAFLVVTVIALALCVQVVSHPFAGESSAYPIGITAALLVLLIVGLSVWYVKSGCPPIVKSLSLEGVRAEVESDVKSCSYFDEHLSFIIELFDAREEDAFVFEDLDRLSQSEILGQLRELNLTLNLARGSAIKPIRFVYCLADDVLLGESRTKFFDLMIPVVPIVDGYNSYGRIVEQLSGFPGDLSNQLLLNTAFYIDDYRLLKSIVTDYCVYADELNAQKQTCFDYSKLFAMMAIKNVAPSVFIDLERRRGALYKYLKDLSGENVDPVFLRPHGFKKILDPYCKTSFSESGFPDGYIENVVEFLSYLIKSGFVDEGYYFYIARPDSKRLSDRDRAWLMMARNGSSNYQWALDAPESVLEYLHDYEFLKPSTMNLSLAEYMSTSCSTENQAFKNMIECAFGEASDFGSLAVSRLPRFPFSVIERIPDFLLSEGNFDKSLFVLSVVSGSLLQGTMCAEQVDSEPCLAWLLDADAMNNGAIARVLSDSAGLYSPEQITLFGGFGSLCDKGLA</sequence>
<dbReference type="EMBL" id="FOEC01000004">
    <property type="protein sequence ID" value="SEO68220.1"/>
    <property type="molecule type" value="Genomic_DNA"/>
</dbReference>
<dbReference type="Proteomes" id="UP000182975">
    <property type="component" value="Unassembled WGS sequence"/>
</dbReference>
<evidence type="ECO:0000256" key="1">
    <source>
        <dbReference type="SAM" id="Phobius"/>
    </source>
</evidence>
<proteinExistence type="predicted"/>
<gene>
    <name evidence="3" type="ORF">SAMN02910314_00846</name>
</gene>
<keyword evidence="1" id="KW-0812">Transmembrane</keyword>
<name>A0A172RYS8_9ACTN</name>
<evidence type="ECO:0000313" key="3">
    <source>
        <dbReference type="EMBL" id="SEO68220.1"/>
    </source>
</evidence>
<dbReference type="InterPro" id="IPR048428">
    <property type="entry name" value="YobI-NTPase"/>
</dbReference>
<organism evidence="3 4">
    <name type="scientific">Denitrobacterium detoxificans</name>
    <dbReference type="NCBI Taxonomy" id="79604"/>
    <lineage>
        <taxon>Bacteria</taxon>
        <taxon>Bacillati</taxon>
        <taxon>Actinomycetota</taxon>
        <taxon>Coriobacteriia</taxon>
        <taxon>Eggerthellales</taxon>
        <taxon>Eggerthellaceae</taxon>
        <taxon>Denitrobacterium</taxon>
    </lineage>
</organism>
<feature type="transmembrane region" description="Helical" evidence="1">
    <location>
        <begin position="133"/>
        <end position="157"/>
    </location>
</feature>
<accession>A0A172RYS8</accession>
<keyword evidence="1" id="KW-1133">Transmembrane helix</keyword>
<evidence type="ECO:0000313" key="4">
    <source>
        <dbReference type="Proteomes" id="UP000182975"/>
    </source>
</evidence>
<dbReference type="InterPro" id="IPR027417">
    <property type="entry name" value="P-loop_NTPase"/>
</dbReference>